<feature type="region of interest" description="Disordered" evidence="1">
    <location>
        <begin position="328"/>
        <end position="357"/>
    </location>
</feature>
<evidence type="ECO:0000313" key="2">
    <source>
        <dbReference type="EMBL" id="QDK02729.1"/>
    </source>
</evidence>
<protein>
    <submittedName>
        <fullName evidence="2">Helicase</fullName>
    </submittedName>
</protein>
<evidence type="ECO:0000256" key="1">
    <source>
        <dbReference type="SAM" id="MobiDB-lite"/>
    </source>
</evidence>
<dbReference type="RefSeq" id="YP_010649227.1">
    <property type="nucleotide sequence ID" value="NC_070764.1"/>
</dbReference>
<name>A0A514U1D7_9CAUD</name>
<feature type="compositionally biased region" description="Low complexity" evidence="1">
    <location>
        <begin position="338"/>
        <end position="349"/>
    </location>
</feature>
<dbReference type="Pfam" id="PF13148">
    <property type="entry name" value="DUF3987"/>
    <property type="match status" value="1"/>
</dbReference>
<accession>A0A514U1D7</accession>
<dbReference type="InterPro" id="IPR025048">
    <property type="entry name" value="DUF3987"/>
</dbReference>
<evidence type="ECO:0000313" key="3">
    <source>
        <dbReference type="Proteomes" id="UP000319596"/>
    </source>
</evidence>
<dbReference type="Proteomes" id="UP000319596">
    <property type="component" value="Segment"/>
</dbReference>
<gene>
    <name evidence="2" type="primary">213</name>
    <name evidence="2" type="ORF">SEA_PHENDRIX_213</name>
</gene>
<keyword evidence="3" id="KW-1185">Reference proteome</keyword>
<keyword evidence="2" id="KW-0067">ATP-binding</keyword>
<keyword evidence="2" id="KW-0378">Hydrolase</keyword>
<organism evidence="2 3">
    <name type="scientific">Gordonia phage Phendrix</name>
    <dbReference type="NCBI Taxonomy" id="2593335"/>
    <lineage>
        <taxon>Viruses</taxon>
        <taxon>Duplodnaviria</taxon>
        <taxon>Heunggongvirae</taxon>
        <taxon>Uroviricota</taxon>
        <taxon>Caudoviricetes</taxon>
        <taxon>Godonkavirus</taxon>
        <taxon>Godonkavirus phendrix</taxon>
    </lineage>
</organism>
<keyword evidence="2" id="KW-0547">Nucleotide-binding</keyword>
<sequence length="731" mass="82576">MTAPTVIDDILQLPRVKQYSDDLVPSTYKWTHMLCQAICLGDKPSYAPSDIVGVRDIAEDWARLSKKYKGEVRETDYLRLARTAPTDTVMPSDDETVPMPVAVNPSLKLEWYELAAMVMSGAASLGSLAAALWPVYYAQTITDDIKYQGYTIQRGGEDGNLDREWIENLCAMMHVAEKKYTANDVQEITTSVFRKWREFDDVWGEDIPFRSSPKPIPIDGFPTVLSNYIKDFARANEVAVDAVTTVALSTLACATLNTVWVYDEFHEHSEPFVLNFAVLANSGERKSTIFNKVLHKSMQDYTEFAQQQNTVAARHRAKRLREIDRELATLTKGGGSRGPSTGPSATATGTGTGSGMWKSMKTIDDYEEEKAFLETSSFKQWPTTLDNTNNPTIVQHLETSWTGMTAITSPDTSIFKAVGRTALIDDRQTLLLAMSGDPIKVARKTTTGANVDKPALNTCVMTQVKSFNRYISENQDAQDDGFIPRFNVVYTEPQAAKRTFTEVPIDHRIETAWLEVVKTINMVARDYIETEIRHQEMDRTSTTVIDWKEDQKIEPRMLKAKKSDVNAASDYVKWCRKRMKEVDTGRRYDAIAAWISKSPARVLQIAAALTLVDDAHATVIDSKYLKVGMQVVDSLTEHYLFAVHTTSDDDLRSVYHKILDVMNEKANLDEDGEPMPVKQRDLKRHFNKRQTDHFEHYLKALEDLNKIRRDKARPTGRGAPIVRVKLRPKVA</sequence>
<dbReference type="GO" id="GO:0004386">
    <property type="term" value="F:helicase activity"/>
    <property type="evidence" value="ECO:0007669"/>
    <property type="project" value="UniProtKB-KW"/>
</dbReference>
<dbReference type="EMBL" id="MN096369">
    <property type="protein sequence ID" value="QDK02729.1"/>
    <property type="molecule type" value="Genomic_DNA"/>
</dbReference>
<dbReference type="GeneID" id="77924773"/>
<reference evidence="2 3" key="1">
    <citation type="submission" date="2019-06" db="EMBL/GenBank/DDBJ databases">
        <authorList>
            <person name="Burns M.A."/>
            <person name="Hill G.C."/>
            <person name="Wesley B.E."/>
            <person name="Womack T.V."/>
            <person name="Krukonis G.P."/>
            <person name="Delesalle V.A."/>
            <person name="Garlena R.A."/>
            <person name="Russell D.A."/>
            <person name="Pope W.H."/>
            <person name="Jacobs-Sera D."/>
            <person name="Hatfull G.F."/>
        </authorList>
    </citation>
    <scope>NUCLEOTIDE SEQUENCE [LARGE SCALE GENOMIC DNA]</scope>
</reference>
<keyword evidence="2" id="KW-0347">Helicase</keyword>
<proteinExistence type="predicted"/>
<dbReference type="KEGG" id="vg:77924773"/>